<keyword evidence="2" id="KW-1185">Reference proteome</keyword>
<evidence type="ECO:0000313" key="2">
    <source>
        <dbReference type="Proteomes" id="UP000622552"/>
    </source>
</evidence>
<proteinExistence type="predicted"/>
<dbReference type="AlphaFoldDB" id="A0A8J7KVZ4"/>
<dbReference type="Proteomes" id="UP000622552">
    <property type="component" value="Unassembled WGS sequence"/>
</dbReference>
<reference evidence="1" key="1">
    <citation type="submission" date="2020-11" db="EMBL/GenBank/DDBJ databases">
        <title>Sequencing the genomes of 1000 actinobacteria strains.</title>
        <authorList>
            <person name="Klenk H.-P."/>
        </authorList>
    </citation>
    <scope>NUCLEOTIDE SEQUENCE</scope>
    <source>
        <strain evidence="1">DSM 45356</strain>
    </source>
</reference>
<dbReference type="InterPro" id="IPR036736">
    <property type="entry name" value="ACP-like_sf"/>
</dbReference>
<dbReference type="RefSeq" id="WP_197002967.1">
    <property type="nucleotide sequence ID" value="NZ_BONS01000001.1"/>
</dbReference>
<protein>
    <submittedName>
        <fullName evidence="1">Acyl carrier protein</fullName>
    </submittedName>
</protein>
<sequence>MTSATEQVKTWILQRHEGLADIEPDVDLIDSRLIDSLSFVEFVFYIGQVSGQVISLDGLQIDDFRTLERITKRYLTTAG</sequence>
<dbReference type="Gene3D" id="1.10.1200.10">
    <property type="entry name" value="ACP-like"/>
    <property type="match status" value="1"/>
</dbReference>
<gene>
    <name evidence="1" type="ORF">IW245_002111</name>
</gene>
<comment type="caution">
    <text evidence="1">The sequence shown here is derived from an EMBL/GenBank/DDBJ whole genome shotgun (WGS) entry which is preliminary data.</text>
</comment>
<accession>A0A8J7KVZ4</accession>
<name>A0A8J7KVZ4_9ACTN</name>
<dbReference type="EMBL" id="JADOUF010000001">
    <property type="protein sequence ID" value="MBG6135917.1"/>
    <property type="molecule type" value="Genomic_DNA"/>
</dbReference>
<evidence type="ECO:0000313" key="1">
    <source>
        <dbReference type="EMBL" id="MBG6135917.1"/>
    </source>
</evidence>
<dbReference type="SUPFAM" id="SSF47336">
    <property type="entry name" value="ACP-like"/>
    <property type="match status" value="1"/>
</dbReference>
<organism evidence="1 2">
    <name type="scientific">Longispora fulva</name>
    <dbReference type="NCBI Taxonomy" id="619741"/>
    <lineage>
        <taxon>Bacteria</taxon>
        <taxon>Bacillati</taxon>
        <taxon>Actinomycetota</taxon>
        <taxon>Actinomycetes</taxon>
        <taxon>Micromonosporales</taxon>
        <taxon>Micromonosporaceae</taxon>
        <taxon>Longispora</taxon>
    </lineage>
</organism>